<evidence type="ECO:0000256" key="2">
    <source>
        <dbReference type="ARBA" id="ARBA00022786"/>
    </source>
</evidence>
<accession>A0ABY9C1R7</accession>
<dbReference type="Gene3D" id="3.10.330.10">
    <property type="match status" value="1"/>
</dbReference>
<dbReference type="InterPro" id="IPR055417">
    <property type="entry name" value="UFD1_N1"/>
</dbReference>
<gene>
    <name evidence="5" type="ORF">VitviT2T_008187</name>
</gene>
<evidence type="ECO:0000256" key="3">
    <source>
        <dbReference type="SAM" id="MobiDB-lite"/>
    </source>
</evidence>
<dbReference type="PANTHER" id="PTHR12555">
    <property type="entry name" value="UBIQUITIN FUSION DEGRADATON PROTEIN 1"/>
    <property type="match status" value="1"/>
</dbReference>
<sequence length="318" mass="35389">MCYIVSDLLVEEISQIFLTRLPVIMSYGYFYDDDLPIFKQIYHCLPASSLNKPQLEMGDKIIMPASALDLLTNLEISFPMLFKLKNPASGRVTHCGVLEFTAKEGTMHLPSWMMENLLLEEGDIVKVKNVSLPAGTYMQLQPHTKNFLDITNPRAINKKFYIDIVDTKPSAAVCIIDTDCEVDFAPPLDYEEADEPKPSNLSSKTESRESSETQSEELATKLIKFKPFTGSARRLDGKPISESVAVVSSSPMPQQPEDTDGTNGPTSSSSTTFQRSRKVVFGSKETSEAAPVASQKHPQEVEKPKFQAFTGKKYTLQD</sequence>
<evidence type="ECO:0000313" key="6">
    <source>
        <dbReference type="Proteomes" id="UP001227230"/>
    </source>
</evidence>
<protein>
    <recommendedName>
        <fullName evidence="4">Ubiquitin fusion degradation protein UFD1 N-terminal subdomain 1 domain-containing protein</fullName>
    </recommendedName>
</protein>
<dbReference type="PANTHER" id="PTHR12555:SF13">
    <property type="entry name" value="UBIQUITIN RECOGNITION FACTOR IN ER-ASSOCIATED DEGRADATION PROTEIN 1"/>
    <property type="match status" value="1"/>
</dbReference>
<keyword evidence="2" id="KW-0833">Ubl conjugation pathway</keyword>
<comment type="similarity">
    <text evidence="1">Belongs to the UFD1 family.</text>
</comment>
<proteinExistence type="inferred from homology"/>
<feature type="domain" description="Ubiquitin fusion degradation protein UFD1 N-terminal subdomain 1" evidence="4">
    <location>
        <begin position="38"/>
        <end position="133"/>
    </location>
</feature>
<feature type="region of interest" description="Disordered" evidence="3">
    <location>
        <begin position="244"/>
        <end position="318"/>
    </location>
</feature>
<keyword evidence="6" id="KW-1185">Reference proteome</keyword>
<evidence type="ECO:0000313" key="5">
    <source>
        <dbReference type="EMBL" id="WJZ88926.1"/>
    </source>
</evidence>
<dbReference type="InterPro" id="IPR004854">
    <property type="entry name" value="Ufd1-like"/>
</dbReference>
<organism evidence="5 6">
    <name type="scientific">Vitis vinifera</name>
    <name type="common">Grape</name>
    <dbReference type="NCBI Taxonomy" id="29760"/>
    <lineage>
        <taxon>Eukaryota</taxon>
        <taxon>Viridiplantae</taxon>
        <taxon>Streptophyta</taxon>
        <taxon>Embryophyta</taxon>
        <taxon>Tracheophyta</taxon>
        <taxon>Spermatophyta</taxon>
        <taxon>Magnoliopsida</taxon>
        <taxon>eudicotyledons</taxon>
        <taxon>Gunneridae</taxon>
        <taxon>Pentapetalae</taxon>
        <taxon>rosids</taxon>
        <taxon>Vitales</taxon>
        <taxon>Vitaceae</taxon>
        <taxon>Viteae</taxon>
        <taxon>Vitis</taxon>
    </lineage>
</organism>
<dbReference type="Gene3D" id="2.40.40.50">
    <property type="entry name" value="Ubiquitin fusion degradation protein UFD1, N-terminal domain"/>
    <property type="match status" value="1"/>
</dbReference>
<evidence type="ECO:0000259" key="4">
    <source>
        <dbReference type="Pfam" id="PF03152"/>
    </source>
</evidence>
<dbReference type="Proteomes" id="UP001227230">
    <property type="component" value="Chromosome 6"/>
</dbReference>
<dbReference type="Pfam" id="PF03152">
    <property type="entry name" value="UFD1_N1"/>
    <property type="match status" value="1"/>
</dbReference>
<reference evidence="5 6" key="1">
    <citation type="journal article" date="2023" name="Hortic Res">
        <title>The complete reference genome for grapevine (Vitis vinifera L.) genetics and breeding.</title>
        <authorList>
            <person name="Shi X."/>
            <person name="Cao S."/>
            <person name="Wang X."/>
            <person name="Huang S."/>
            <person name="Wang Y."/>
            <person name="Liu Z."/>
            <person name="Liu W."/>
            <person name="Leng X."/>
            <person name="Peng Y."/>
            <person name="Wang N."/>
            <person name="Wang Y."/>
            <person name="Ma Z."/>
            <person name="Xu X."/>
            <person name="Zhang F."/>
            <person name="Xue H."/>
            <person name="Zhong H."/>
            <person name="Wang Y."/>
            <person name="Zhang K."/>
            <person name="Velt A."/>
            <person name="Avia K."/>
            <person name="Holtgrawe D."/>
            <person name="Grimplet J."/>
            <person name="Matus J.T."/>
            <person name="Ware D."/>
            <person name="Wu X."/>
            <person name="Wang H."/>
            <person name="Liu C."/>
            <person name="Fang Y."/>
            <person name="Rustenholz C."/>
            <person name="Cheng Z."/>
            <person name="Xiao H."/>
            <person name="Zhou Y."/>
        </authorList>
    </citation>
    <scope>NUCLEOTIDE SEQUENCE [LARGE SCALE GENOMIC DNA]</scope>
    <source>
        <strain evidence="6">cv. Pinot noir / PN40024</strain>
        <tissue evidence="5">Leaf</tissue>
    </source>
</reference>
<evidence type="ECO:0000256" key="1">
    <source>
        <dbReference type="ARBA" id="ARBA00006043"/>
    </source>
</evidence>
<dbReference type="EMBL" id="CP126653">
    <property type="protein sequence ID" value="WJZ88926.1"/>
    <property type="molecule type" value="Genomic_DNA"/>
</dbReference>
<dbReference type="InterPro" id="IPR042299">
    <property type="entry name" value="Ufd1-like_Nn"/>
</dbReference>
<feature type="region of interest" description="Disordered" evidence="3">
    <location>
        <begin position="189"/>
        <end position="218"/>
    </location>
</feature>
<name>A0ABY9C1R7_VITVI</name>